<dbReference type="EMBL" id="JAEPRJ010000001">
    <property type="protein sequence ID" value="MBK5898802.1"/>
    <property type="molecule type" value="Genomic_DNA"/>
</dbReference>
<evidence type="ECO:0000259" key="1">
    <source>
        <dbReference type="Pfam" id="PF18451"/>
    </source>
</evidence>
<feature type="domain" description="tRNA nuclease CdiA C-terminal" evidence="1">
    <location>
        <begin position="75"/>
        <end position="154"/>
    </location>
</feature>
<gene>
    <name evidence="2" type="ORF">JJN12_13640</name>
</gene>
<organism evidence="2 3">
    <name type="scientific">Catonella massiliensis</name>
    <dbReference type="NCBI Taxonomy" id="2799636"/>
    <lineage>
        <taxon>Bacteria</taxon>
        <taxon>Bacillati</taxon>
        <taxon>Bacillota</taxon>
        <taxon>Clostridia</taxon>
        <taxon>Lachnospirales</taxon>
        <taxon>Lachnospiraceae</taxon>
        <taxon>Catonella</taxon>
    </lineage>
</organism>
<sequence>MKDITDEWKEVLQRNVKEVRDLTEYEANGTVYKVDNKCILLDHNQVEKEIANIFSEKYGKSIQLVPRILYPQKIKTPDYLIEGEKYDLKIPIGSGKNTIYDLVRKSKAQADNFIICLDNTVLGIDDVDLQIKTIYSSKHTQSINKIILIKNGEILKVFKR</sequence>
<evidence type="ECO:0000313" key="3">
    <source>
        <dbReference type="Proteomes" id="UP000604730"/>
    </source>
</evidence>
<dbReference type="InterPro" id="IPR040559">
    <property type="entry name" value="CdiA_C"/>
</dbReference>
<dbReference type="Proteomes" id="UP000604730">
    <property type="component" value="Unassembled WGS sequence"/>
</dbReference>
<proteinExistence type="predicted"/>
<comment type="caution">
    <text evidence="2">The sequence shown here is derived from an EMBL/GenBank/DDBJ whole genome shotgun (WGS) entry which is preliminary data.</text>
</comment>
<dbReference type="RefSeq" id="WP_208430197.1">
    <property type="nucleotide sequence ID" value="NZ_JAEPRJ010000001.1"/>
</dbReference>
<name>A0ABS1J3Z1_9FIRM</name>
<keyword evidence="3" id="KW-1185">Reference proteome</keyword>
<dbReference type="Gene3D" id="3.40.1350.120">
    <property type="match status" value="1"/>
</dbReference>
<reference evidence="2 3" key="1">
    <citation type="submission" date="2021-01" db="EMBL/GenBank/DDBJ databases">
        <title>Isolation and description of Catonella massiliensis sp. nov., a novel Catonella species, isolated from a stable periodontitis subject.</title>
        <authorList>
            <person name="Antezack A."/>
            <person name="Boxberger M."/>
            <person name="La Scola B."/>
            <person name="Monnet-Corti V."/>
        </authorList>
    </citation>
    <scope>NUCLEOTIDE SEQUENCE [LARGE SCALE GENOMIC DNA]</scope>
    <source>
        <strain evidence="2 3">Marseille-Q4567</strain>
    </source>
</reference>
<evidence type="ECO:0000313" key="2">
    <source>
        <dbReference type="EMBL" id="MBK5898802.1"/>
    </source>
</evidence>
<accession>A0ABS1J3Z1</accession>
<dbReference type="Pfam" id="PF18451">
    <property type="entry name" value="CdiA_C"/>
    <property type="match status" value="1"/>
</dbReference>
<protein>
    <recommendedName>
        <fullName evidence="1">tRNA nuclease CdiA C-terminal domain-containing protein</fullName>
    </recommendedName>
</protein>